<dbReference type="EMBL" id="JASBWU010000012">
    <property type="protein sequence ID" value="KAJ9117500.1"/>
    <property type="molecule type" value="Genomic_DNA"/>
</dbReference>
<keyword evidence="2" id="KW-1185">Reference proteome</keyword>
<protein>
    <submittedName>
        <fullName evidence="1">Uncharacterized protein</fullName>
    </submittedName>
</protein>
<organism evidence="1 2">
    <name type="scientific">Naganishia vaughanmartiniae</name>
    <dbReference type="NCBI Taxonomy" id="1424756"/>
    <lineage>
        <taxon>Eukaryota</taxon>
        <taxon>Fungi</taxon>
        <taxon>Dikarya</taxon>
        <taxon>Basidiomycota</taxon>
        <taxon>Agaricomycotina</taxon>
        <taxon>Tremellomycetes</taxon>
        <taxon>Filobasidiales</taxon>
        <taxon>Filobasidiaceae</taxon>
        <taxon>Naganishia</taxon>
    </lineage>
</organism>
<comment type="caution">
    <text evidence="1">The sequence shown here is derived from an EMBL/GenBank/DDBJ whole genome shotgun (WGS) entry which is preliminary data.</text>
</comment>
<name>A0ACC2X1P9_9TREE</name>
<dbReference type="Proteomes" id="UP001243375">
    <property type="component" value="Unassembled WGS sequence"/>
</dbReference>
<reference evidence="1" key="1">
    <citation type="submission" date="2023-04" db="EMBL/GenBank/DDBJ databases">
        <title>Draft Genome sequencing of Naganishia species isolated from polar environments using Oxford Nanopore Technology.</title>
        <authorList>
            <person name="Leo P."/>
            <person name="Venkateswaran K."/>
        </authorList>
    </citation>
    <scope>NUCLEOTIDE SEQUENCE</scope>
    <source>
        <strain evidence="1">MNA-CCFEE 5425</strain>
    </source>
</reference>
<evidence type="ECO:0000313" key="2">
    <source>
        <dbReference type="Proteomes" id="UP001243375"/>
    </source>
</evidence>
<proteinExistence type="predicted"/>
<sequence length="1058" mass="111814">MSRRREATDLARALELSTQSTTGPRSTPLFRDSSPPITPLPTKYMPQTPTHGISAAGGFMEQYHQQLQQAQSYYQRNNSGLLASASHSARNSYAQAPISTSRPAYPPPHQLSSGPKPLDYTSSKSTSHVSDSSRSIPGGISLPDSGHIHPVTSRDLELYPARRDFSLNTSSSSSIGKFGDSTGLPSSGIQTSTSGNTSINSAVPPAQQPRPHLINSITTAASSVSSNAHRSSTRPHIATGTSGPQPRSPADSANRPSMIRTAPLATPLSSASRAPLPSDPISAVSTFVSAVKSTIKGTLRQTASPRKMAAQNPKTGNAEDVVADSEGEEDGRDIVQGTQDDLVFGVSNVVPNSNLGGLGAGLMTPPVTDSNTTALPVSSTVAAAAVSSVKPAPIASVTGVPTTGATAPVSTRPKPRKKVKAPVGDVVTATTPPERKGTTPLPEESARPLESMTKNTTTSVEDQENGKLLKPLKTYGSKDKGVGASKRQISEPATVVNLTSTQAISPCVESSKRNAVQSKSRAIIDSDSELSDTPVNSTTKRKHHQTDTAGKADEQKVESKKQPLPEPKRTAKKRAIITSDDEDEYVQDKTPDSKRRKPEGDKTRSDRSSPKKKAEAIRGSSIDPLDMNVDAGLSGKPGQIEVSVELSPSDYVKFGLANDKAGNENDKSGPVTTKSPNKVHFVDSAPVNEKEIPVPLPKSKQPKSKILRQDDADDDEPEMYAAPADDGDDEDDFVPSGSKKSKAKAKTAKAKKAAPPKGKAAKGKKVSQAKGKNAKSVELIDEPTETLETGTIENVAEVSESAAVSSAALLTSTEDVTEPVAAIAEVAPAKPSTAKKGKFKKAAASSKSKSKSLAIVSDDEQPHNDAEAAQNDEDAPNGGGRLNPQTSLAVENKSAKQQTASNEVESTNATKTSVTMAADEAENAKQDEADEVAGSRLTTSKVLQTKTSVVLNTSANVKIEPSFVVDKNGNVKEFRTCRTDLLKVVQTTGGVKRMGFSRRTAIPSLHKSFKLPPKRLPPPPKKPSRKKEDSDDDSDELDENGKKKIRPGDPEWYMMDVD</sequence>
<gene>
    <name evidence="1" type="ORF">QFC22_004350</name>
</gene>
<accession>A0ACC2X1P9</accession>
<evidence type="ECO:0000313" key="1">
    <source>
        <dbReference type="EMBL" id="KAJ9117500.1"/>
    </source>
</evidence>